<dbReference type="EMBL" id="JAEUAW010000004">
    <property type="protein sequence ID" value="MBW9093274.1"/>
    <property type="molecule type" value="Genomic_DNA"/>
</dbReference>
<feature type="transmembrane region" description="Helical" evidence="1">
    <location>
        <begin position="118"/>
        <end position="137"/>
    </location>
</feature>
<evidence type="ECO:0000256" key="1">
    <source>
        <dbReference type="SAM" id="Phobius"/>
    </source>
</evidence>
<keyword evidence="3" id="KW-1185">Reference proteome</keyword>
<name>A0ABS7HK06_9MICO</name>
<evidence type="ECO:0000313" key="3">
    <source>
        <dbReference type="Proteomes" id="UP001196843"/>
    </source>
</evidence>
<keyword evidence="1" id="KW-0472">Membrane</keyword>
<organism evidence="2 3">
    <name type="scientific">Microbacterium jejuense</name>
    <dbReference type="NCBI Taxonomy" id="1263637"/>
    <lineage>
        <taxon>Bacteria</taxon>
        <taxon>Bacillati</taxon>
        <taxon>Actinomycetota</taxon>
        <taxon>Actinomycetes</taxon>
        <taxon>Micrococcales</taxon>
        <taxon>Microbacteriaceae</taxon>
        <taxon>Microbacterium</taxon>
    </lineage>
</organism>
<comment type="caution">
    <text evidence="2">The sequence shown here is derived from an EMBL/GenBank/DDBJ whole genome shotgun (WGS) entry which is preliminary data.</text>
</comment>
<protein>
    <submittedName>
        <fullName evidence="2">Uncharacterized protein</fullName>
    </submittedName>
</protein>
<proteinExistence type="predicted"/>
<keyword evidence="1" id="KW-0812">Transmembrane</keyword>
<evidence type="ECO:0000313" key="2">
    <source>
        <dbReference type="EMBL" id="MBW9093274.1"/>
    </source>
</evidence>
<accession>A0ABS7HK06</accession>
<reference evidence="2 3" key="1">
    <citation type="journal article" date="2021" name="MBio">
        <title>Poor Competitiveness of Bradyrhizobium in Pigeon Pea Root Colonization in Indian Soils.</title>
        <authorList>
            <person name="Chalasani D."/>
            <person name="Basu A."/>
            <person name="Pullabhotla S.V.S.R.N."/>
            <person name="Jorrin B."/>
            <person name="Neal A.L."/>
            <person name="Poole P.S."/>
            <person name="Podile A.R."/>
            <person name="Tkacz A."/>
        </authorList>
    </citation>
    <scope>NUCLEOTIDE SEQUENCE [LARGE SCALE GENOMIC DNA]</scope>
    <source>
        <strain evidence="2 3">HU14</strain>
    </source>
</reference>
<feature type="transmembrane region" description="Helical" evidence="1">
    <location>
        <begin position="6"/>
        <end position="25"/>
    </location>
</feature>
<feature type="transmembrane region" description="Helical" evidence="1">
    <location>
        <begin position="32"/>
        <end position="53"/>
    </location>
</feature>
<dbReference type="Proteomes" id="UP001196843">
    <property type="component" value="Unassembled WGS sequence"/>
</dbReference>
<gene>
    <name evidence="2" type="ORF">JNB62_06235</name>
</gene>
<keyword evidence="1" id="KW-1133">Transmembrane helix</keyword>
<feature type="transmembrane region" description="Helical" evidence="1">
    <location>
        <begin position="59"/>
        <end position="77"/>
    </location>
</feature>
<sequence>MGYIVLVAGLVQAAVGVALLLSWARHARGRDAGLIVTHVVAMLGFFVPWALFIATGEPLWAWAGFAVLVLFIGFGDTEVVRRTSRDRGVTKPRLRDYWRSMIAVCAGRYGHALQFHTLFSAAVFFPALGVAIAATAGV</sequence>
<dbReference type="RefSeq" id="WP_220300008.1">
    <property type="nucleotide sequence ID" value="NZ_JAEUAW010000004.1"/>
</dbReference>